<organism evidence="5 6">
    <name type="scientific">Blautia stercoris</name>
    <dbReference type="NCBI Taxonomy" id="871664"/>
    <lineage>
        <taxon>Bacteria</taxon>
        <taxon>Bacillati</taxon>
        <taxon>Bacillota</taxon>
        <taxon>Clostridia</taxon>
        <taxon>Lachnospirales</taxon>
        <taxon>Lachnospiraceae</taxon>
        <taxon>Blautia</taxon>
    </lineage>
</organism>
<dbReference type="PROSITE" id="PS50949">
    <property type="entry name" value="HTH_GNTR"/>
    <property type="match status" value="1"/>
</dbReference>
<dbReference type="RefSeq" id="WP_022304546.1">
    <property type="nucleotide sequence ID" value="NZ_DAWEED010000142.1"/>
</dbReference>
<comment type="caution">
    <text evidence="5">The sequence shown here is derived from an EMBL/GenBank/DDBJ whole genome shotgun (WGS) entry which is preliminary data.</text>
</comment>
<evidence type="ECO:0000256" key="1">
    <source>
        <dbReference type="ARBA" id="ARBA00023015"/>
    </source>
</evidence>
<dbReference type="InterPro" id="IPR008920">
    <property type="entry name" value="TF_FadR/GntR_C"/>
</dbReference>
<dbReference type="SMART" id="SM00895">
    <property type="entry name" value="FCD"/>
    <property type="match status" value="1"/>
</dbReference>
<keyword evidence="6" id="KW-1185">Reference proteome</keyword>
<accession>A0ABR7PBY2</accession>
<name>A0ABR7PBY2_9FIRM</name>
<reference evidence="5 6" key="1">
    <citation type="submission" date="2020-08" db="EMBL/GenBank/DDBJ databases">
        <title>Genome public.</title>
        <authorList>
            <person name="Liu C."/>
            <person name="Sun Q."/>
        </authorList>
    </citation>
    <scope>NUCLEOTIDE SEQUENCE [LARGE SCALE GENOMIC DNA]</scope>
    <source>
        <strain evidence="5 6">3_YM_SP_D4_24.mj</strain>
    </source>
</reference>
<gene>
    <name evidence="5" type="ORF">H8712_07075</name>
</gene>
<dbReference type="SUPFAM" id="SSF46785">
    <property type="entry name" value="Winged helix' DNA-binding domain"/>
    <property type="match status" value="1"/>
</dbReference>
<dbReference type="InterPro" id="IPR036388">
    <property type="entry name" value="WH-like_DNA-bd_sf"/>
</dbReference>
<sequence length="222" mass="25368">MAGTEKSLRGQVFDKIRSDILNGKYKRGEELVESSIGKELGISRTPVREAIRQLELEGLVQLVPNKGAFVTGISEKDVRDIYLIRARLEGLAARMAAKNITPELLDAMEETVVLSEYHAKKEHYEQVCEMDSKFHKLLYKASGSRILEHTLTDFHQYVQRVRMASIMKKRRMEKSNDEHDAILTAIREHDEEKAELVATRHISNTVENLKNYDLDSVLSKGE</sequence>
<dbReference type="InterPro" id="IPR011711">
    <property type="entry name" value="GntR_C"/>
</dbReference>
<dbReference type="InterPro" id="IPR000524">
    <property type="entry name" value="Tscrpt_reg_HTH_GntR"/>
</dbReference>
<keyword evidence="3" id="KW-0804">Transcription</keyword>
<dbReference type="Pfam" id="PF07729">
    <property type="entry name" value="FCD"/>
    <property type="match status" value="1"/>
</dbReference>
<dbReference type="Gene3D" id="1.10.10.10">
    <property type="entry name" value="Winged helix-like DNA-binding domain superfamily/Winged helix DNA-binding domain"/>
    <property type="match status" value="1"/>
</dbReference>
<evidence type="ECO:0000256" key="3">
    <source>
        <dbReference type="ARBA" id="ARBA00023163"/>
    </source>
</evidence>
<evidence type="ECO:0000259" key="4">
    <source>
        <dbReference type="PROSITE" id="PS50949"/>
    </source>
</evidence>
<dbReference type="EMBL" id="JACRTP010000002">
    <property type="protein sequence ID" value="MBC8628381.1"/>
    <property type="molecule type" value="Genomic_DNA"/>
</dbReference>
<evidence type="ECO:0000256" key="2">
    <source>
        <dbReference type="ARBA" id="ARBA00023125"/>
    </source>
</evidence>
<dbReference type="PRINTS" id="PR00035">
    <property type="entry name" value="HTHGNTR"/>
</dbReference>
<feature type="domain" description="HTH gntR-type" evidence="4">
    <location>
        <begin position="6"/>
        <end position="73"/>
    </location>
</feature>
<dbReference type="SMART" id="SM00345">
    <property type="entry name" value="HTH_GNTR"/>
    <property type="match status" value="1"/>
</dbReference>
<protein>
    <submittedName>
        <fullName evidence="5">GntR family transcriptional regulator</fullName>
    </submittedName>
</protein>
<evidence type="ECO:0000313" key="6">
    <source>
        <dbReference type="Proteomes" id="UP000661649"/>
    </source>
</evidence>
<keyword evidence="2" id="KW-0238">DNA-binding</keyword>
<dbReference type="Proteomes" id="UP000661649">
    <property type="component" value="Unassembled WGS sequence"/>
</dbReference>
<dbReference type="PANTHER" id="PTHR43537:SF24">
    <property type="entry name" value="GLUCONATE OPERON TRANSCRIPTIONAL REPRESSOR"/>
    <property type="match status" value="1"/>
</dbReference>
<proteinExistence type="predicted"/>
<keyword evidence="1" id="KW-0805">Transcription regulation</keyword>
<dbReference type="Pfam" id="PF00392">
    <property type="entry name" value="GntR"/>
    <property type="match status" value="1"/>
</dbReference>
<dbReference type="PANTHER" id="PTHR43537">
    <property type="entry name" value="TRANSCRIPTIONAL REGULATOR, GNTR FAMILY"/>
    <property type="match status" value="1"/>
</dbReference>
<dbReference type="Gene3D" id="1.20.120.530">
    <property type="entry name" value="GntR ligand-binding domain-like"/>
    <property type="match status" value="1"/>
</dbReference>
<dbReference type="SUPFAM" id="SSF48008">
    <property type="entry name" value="GntR ligand-binding domain-like"/>
    <property type="match status" value="1"/>
</dbReference>
<dbReference type="CDD" id="cd07377">
    <property type="entry name" value="WHTH_GntR"/>
    <property type="match status" value="1"/>
</dbReference>
<dbReference type="InterPro" id="IPR036390">
    <property type="entry name" value="WH_DNA-bd_sf"/>
</dbReference>
<evidence type="ECO:0000313" key="5">
    <source>
        <dbReference type="EMBL" id="MBC8628381.1"/>
    </source>
</evidence>